<feature type="region of interest" description="Disordered" evidence="1">
    <location>
        <begin position="120"/>
        <end position="177"/>
    </location>
</feature>
<feature type="region of interest" description="Disordered" evidence="1">
    <location>
        <begin position="1"/>
        <end position="26"/>
    </location>
</feature>
<sequence length="315" mass="35584">MCEPTTFHSGSQSAATENSVPQQPIMVPFPPPVKVEDLINLKKDGEVPARSPNAFLIYRRLFVRELKAKNCTFKMTEVSAMASISWQNEPKYVKDEYWRIATDARNALMNARRTSLSFARRKQRGCSNRFTGRIKGASPANEGKKKNIGNTTEPAHVQQQQNKSQQINGEQNQSSGKPIQQFVFDPFACMPSEWLYMHTLDQPPYLHPPSIALSPDSQYVNDIPEDGNYFWNINSIGQSSSDEELTNQPTPLQSLDVSPSMSVWMNSPSSPSNNVSEQTDVSSYRQSIASWDNPMYNIQIGDEDEQLFQQTFMLS</sequence>
<dbReference type="AlphaFoldDB" id="A0A9N8VHC5"/>
<name>A0A9N8VHC5_9GLOM</name>
<feature type="compositionally biased region" description="Polar residues" evidence="1">
    <location>
        <begin position="1"/>
        <end position="19"/>
    </location>
</feature>
<reference evidence="3" key="1">
    <citation type="submission" date="2021-06" db="EMBL/GenBank/DDBJ databases">
        <authorList>
            <person name="Kallberg Y."/>
            <person name="Tangrot J."/>
            <person name="Rosling A."/>
        </authorList>
    </citation>
    <scope>NUCLEOTIDE SEQUENCE</scope>
    <source>
        <strain evidence="3">BR232B</strain>
    </source>
</reference>
<evidence type="ECO:0000259" key="2">
    <source>
        <dbReference type="Pfam" id="PF00505"/>
    </source>
</evidence>
<dbReference type="EMBL" id="CAJVPI010000007">
    <property type="protein sequence ID" value="CAG8453111.1"/>
    <property type="molecule type" value="Genomic_DNA"/>
</dbReference>
<dbReference type="Pfam" id="PF00505">
    <property type="entry name" value="HMG_box"/>
    <property type="match status" value="1"/>
</dbReference>
<dbReference type="OrthoDB" id="6247875at2759"/>
<feature type="compositionally biased region" description="Low complexity" evidence="1">
    <location>
        <begin position="158"/>
        <end position="171"/>
    </location>
</feature>
<accession>A0A9N8VHC5</accession>
<protein>
    <submittedName>
        <fullName evidence="3">5856_t:CDS:1</fullName>
    </submittedName>
</protein>
<dbReference type="Gene3D" id="1.10.30.10">
    <property type="entry name" value="High mobility group box domain"/>
    <property type="match status" value="1"/>
</dbReference>
<dbReference type="InterPro" id="IPR036910">
    <property type="entry name" value="HMG_box_dom_sf"/>
</dbReference>
<evidence type="ECO:0000313" key="4">
    <source>
        <dbReference type="Proteomes" id="UP000789739"/>
    </source>
</evidence>
<dbReference type="Proteomes" id="UP000789739">
    <property type="component" value="Unassembled WGS sequence"/>
</dbReference>
<dbReference type="SUPFAM" id="SSF47095">
    <property type="entry name" value="HMG-box"/>
    <property type="match status" value="1"/>
</dbReference>
<comment type="caution">
    <text evidence="3">The sequence shown here is derived from an EMBL/GenBank/DDBJ whole genome shotgun (WGS) entry which is preliminary data.</text>
</comment>
<evidence type="ECO:0000313" key="3">
    <source>
        <dbReference type="EMBL" id="CAG8453111.1"/>
    </source>
</evidence>
<gene>
    <name evidence="3" type="ORF">PBRASI_LOCUS151</name>
</gene>
<feature type="domain" description="HMG box" evidence="2">
    <location>
        <begin position="48"/>
        <end position="112"/>
    </location>
</feature>
<dbReference type="InterPro" id="IPR009071">
    <property type="entry name" value="HMG_box_dom"/>
</dbReference>
<evidence type="ECO:0000256" key="1">
    <source>
        <dbReference type="SAM" id="MobiDB-lite"/>
    </source>
</evidence>
<organism evidence="3 4">
    <name type="scientific">Paraglomus brasilianum</name>
    <dbReference type="NCBI Taxonomy" id="144538"/>
    <lineage>
        <taxon>Eukaryota</taxon>
        <taxon>Fungi</taxon>
        <taxon>Fungi incertae sedis</taxon>
        <taxon>Mucoromycota</taxon>
        <taxon>Glomeromycotina</taxon>
        <taxon>Glomeromycetes</taxon>
        <taxon>Paraglomerales</taxon>
        <taxon>Paraglomeraceae</taxon>
        <taxon>Paraglomus</taxon>
    </lineage>
</organism>
<keyword evidence="4" id="KW-1185">Reference proteome</keyword>
<proteinExistence type="predicted"/>